<dbReference type="Ensembl" id="ENSXETT00000010584">
    <property type="protein sequence ID" value="ENSXETP00000010584"/>
    <property type="gene ID" value="ENSXETG00000004877"/>
</dbReference>
<feature type="compositionally biased region" description="Basic and acidic residues" evidence="11">
    <location>
        <begin position="129"/>
        <end position="138"/>
    </location>
</feature>
<feature type="compositionally biased region" description="Basic and acidic residues" evidence="11">
    <location>
        <begin position="146"/>
        <end position="311"/>
    </location>
</feature>
<dbReference type="InterPro" id="IPR042576">
    <property type="entry name" value="TRAF3IP1_N_sf"/>
</dbReference>
<feature type="domain" description="TRAF3-interacting protein 1 C-terminal" evidence="13">
    <location>
        <begin position="476"/>
        <end position="625"/>
    </location>
</feature>
<dbReference type="GO" id="GO:0030030">
    <property type="term" value="P:cell projection organization"/>
    <property type="evidence" value="ECO:0007669"/>
    <property type="project" value="UniProtKB-KW"/>
</dbReference>
<feature type="compositionally biased region" description="Acidic residues" evidence="11">
    <location>
        <begin position="366"/>
        <end position="376"/>
    </location>
</feature>
<evidence type="ECO:0000259" key="13">
    <source>
        <dbReference type="Pfam" id="PF17749"/>
    </source>
</evidence>
<evidence type="ECO:0000256" key="7">
    <source>
        <dbReference type="ARBA" id="ARBA00023273"/>
    </source>
</evidence>
<evidence type="ECO:0000256" key="8">
    <source>
        <dbReference type="ARBA" id="ARBA00043971"/>
    </source>
</evidence>
<feature type="domain" description="TRAF3-interacting protein 1 N-terminal" evidence="12">
    <location>
        <begin position="6"/>
        <end position="116"/>
    </location>
</feature>
<protein>
    <recommendedName>
        <fullName evidence="9">TRAF3-interacting protein 1</fullName>
    </recommendedName>
</protein>
<dbReference type="InParanoid" id="A0A803KJG1"/>
<keyword evidence="7" id="KW-0966">Cell projection</keyword>
<dbReference type="GO" id="GO:0008017">
    <property type="term" value="F:microtubule binding"/>
    <property type="evidence" value="ECO:0007669"/>
    <property type="project" value="InterPro"/>
</dbReference>
<dbReference type="Bgee" id="ENSXETG00000004877">
    <property type="expression patterns" value="Expressed in 4-cell stage embryo and 12 other cell types or tissues"/>
</dbReference>
<reference evidence="14" key="2">
    <citation type="submission" date="2013-01" db="UniProtKB">
        <authorList>
            <consortium name="Ensembl"/>
        </authorList>
    </citation>
    <scope>IDENTIFICATION</scope>
</reference>
<dbReference type="GO" id="GO:0005930">
    <property type="term" value="C:axoneme"/>
    <property type="evidence" value="ECO:0007669"/>
    <property type="project" value="UniProtKB-SubCell"/>
</dbReference>
<dbReference type="GO" id="GO:0048731">
    <property type="term" value="P:system development"/>
    <property type="evidence" value="ECO:0007669"/>
    <property type="project" value="UniProtKB-ARBA"/>
</dbReference>
<evidence type="ECO:0000256" key="10">
    <source>
        <dbReference type="SAM" id="Coils"/>
    </source>
</evidence>
<evidence type="ECO:0000256" key="1">
    <source>
        <dbReference type="ARBA" id="ARBA00004120"/>
    </source>
</evidence>
<organism evidence="14">
    <name type="scientific">Xenopus tropicalis</name>
    <name type="common">Western clawed frog</name>
    <name type="synonym">Silurana tropicalis</name>
    <dbReference type="NCBI Taxonomy" id="8364"/>
    <lineage>
        <taxon>Eukaryota</taxon>
        <taxon>Metazoa</taxon>
        <taxon>Chordata</taxon>
        <taxon>Craniata</taxon>
        <taxon>Vertebrata</taxon>
        <taxon>Euteleostomi</taxon>
        <taxon>Amphibia</taxon>
        <taxon>Batrachia</taxon>
        <taxon>Anura</taxon>
        <taxon>Pipoidea</taxon>
        <taxon>Pipidae</taxon>
        <taxon>Xenopodinae</taxon>
        <taxon>Xenopus</taxon>
        <taxon>Silurana</taxon>
    </lineage>
</organism>
<feature type="compositionally biased region" description="Basic and acidic residues" evidence="11">
    <location>
        <begin position="320"/>
        <end position="365"/>
    </location>
</feature>
<evidence type="ECO:0000256" key="2">
    <source>
        <dbReference type="ARBA" id="ARBA00004430"/>
    </source>
</evidence>
<evidence type="ECO:0000259" key="12">
    <source>
        <dbReference type="Pfam" id="PF10243"/>
    </source>
</evidence>
<dbReference type="InterPro" id="IPR040468">
    <property type="entry name" value="TRAF3IP1_N"/>
</dbReference>
<keyword evidence="6" id="KW-0206">Cytoskeleton</keyword>
<evidence type="ECO:0000256" key="9">
    <source>
        <dbReference type="ARBA" id="ARBA00070492"/>
    </source>
</evidence>
<dbReference type="GO" id="GO:0048513">
    <property type="term" value="P:animal organ development"/>
    <property type="evidence" value="ECO:0007669"/>
    <property type="project" value="UniProtKB-ARBA"/>
</dbReference>
<evidence type="ECO:0000256" key="3">
    <source>
        <dbReference type="ARBA" id="ARBA00022490"/>
    </source>
</evidence>
<sequence>MDPAIIGRTQETLGKVIRKPPLTEKLLGKPPFRYLHDILTEVIRTTGFFKGLYTDSELKSDNVKEKDAKIQFLQKAIDVVALVTGELLTVKPARIVAGHEPEKTNELLQAIGKCCLEKLSSEEAVKRVLAGEKPESRGKSLSTSKSQDKVSREAKEEDRKRNRQDKKESEIRDGSGSRERREKHHVKEEERKNVEKERGRKKESEKDRVGEEERNGLREGEKIDKEINKARDSKLEPERDKIKEKARDRKSDGSRGKEKDRIREKGRDKDHEKERSKEREPERDKRKERAREDEAQREREEEKIRQQERTVRKSKGPDNSPKRALEDPVKENKSSADKERLLNAVKTERPSASKLRERRPAKIDVEGESDSEDEKESAEPPATDLRENLDAQSPNVIQSRRIPRPGSARPAPPRLRRQGSAEVPVPERIGSGKVIANVIVDKEKEDDDDEFVVEEAPLQLPDMPEIELGKRVELREDEKHGALVNKILETKKDYETQADTENKEKLLLSDAGKKKEKDMVTREIEKLRSSIQTLCRSALPLGKIMDYLQEDVDTMQNELQMWRRENNQHAKALLQEQSVTETAVEPLKAELAELEQLIKEQQDKICTMKANILRNEEKIQKMVLRINV</sequence>
<gene>
    <name evidence="14" type="primary">traf3ip1</name>
</gene>
<dbReference type="Pfam" id="PF10243">
    <property type="entry name" value="MIP-T3"/>
    <property type="match status" value="1"/>
</dbReference>
<proteinExistence type="inferred from homology"/>
<dbReference type="InterPro" id="IPR041476">
    <property type="entry name" value="TRAF3IP1_C"/>
</dbReference>
<evidence type="ECO:0000256" key="5">
    <source>
        <dbReference type="ARBA" id="ARBA00023054"/>
    </source>
</evidence>
<dbReference type="Xenbase" id="XB-GENE-5871494">
    <property type="gene designation" value="traf3ip1"/>
</dbReference>
<keyword evidence="3" id="KW-0963">Cytoplasm</keyword>
<keyword evidence="4" id="KW-0970">Cilium biogenesis/degradation</keyword>
<dbReference type="GeneTree" id="ENSGT00720000108822"/>
<evidence type="ECO:0000256" key="6">
    <source>
        <dbReference type="ARBA" id="ARBA00023212"/>
    </source>
</evidence>
<feature type="region of interest" description="Disordered" evidence="11">
    <location>
        <begin position="129"/>
        <end position="428"/>
    </location>
</feature>
<dbReference type="Pfam" id="PF17749">
    <property type="entry name" value="MIP-T3_C"/>
    <property type="match status" value="1"/>
</dbReference>
<reference evidence="14" key="1">
    <citation type="journal article" date="2010" name="Science">
        <title>The genome of the Western clawed frog Xenopus tropicalis.</title>
        <authorList>
            <person name="Hellsten U."/>
            <person name="Harland R.M."/>
            <person name="Gilchrist M.J."/>
            <person name="Hendrix D."/>
            <person name="Jurka J."/>
            <person name="Kapitonov V."/>
            <person name="Ovcharenko I."/>
            <person name="Putnam N.H."/>
            <person name="Shu S."/>
            <person name="Taher L."/>
            <person name="Blitz I.L."/>
            <person name="Blumberg B."/>
            <person name="Dichmann D.S."/>
            <person name="Dubchak I."/>
            <person name="Amaya E."/>
            <person name="Detter J.C."/>
            <person name="Fletcher R."/>
            <person name="Gerhard D.S."/>
            <person name="Goodstein D."/>
            <person name="Graves T."/>
            <person name="Grigoriev I.V."/>
            <person name="Grimwood J."/>
            <person name="Kawashima T."/>
            <person name="Lindquist E."/>
            <person name="Lucas S.M."/>
            <person name="Mead P.E."/>
            <person name="Mitros T."/>
            <person name="Ogino H."/>
            <person name="Ohta Y."/>
            <person name="Poliakov A.V."/>
            <person name="Pollet N."/>
            <person name="Robert J."/>
            <person name="Salamov A."/>
            <person name="Sater A.K."/>
            <person name="Schmutz J."/>
            <person name="Terry A."/>
            <person name="Vize P.D."/>
            <person name="Warren W.C."/>
            <person name="Wells D."/>
            <person name="Wills A."/>
            <person name="Wilson R.K."/>
            <person name="Zimmerman L.B."/>
            <person name="Zorn A.M."/>
            <person name="Grainger R."/>
            <person name="Grammer T."/>
            <person name="Khokha M.K."/>
            <person name="Richardson P.M."/>
            <person name="Rokhsar D.S."/>
        </authorList>
    </citation>
    <scope>NUCLEOTIDE SEQUENCE [LARGE SCALE GENOMIC DNA]</scope>
    <source>
        <strain evidence="14">Nigerian</strain>
    </source>
</reference>
<dbReference type="PANTHER" id="PTHR31363">
    <property type="entry name" value="TRAF3-INTERACTING PROTEIN 1"/>
    <property type="match status" value="1"/>
</dbReference>
<dbReference type="PANTHER" id="PTHR31363:SF0">
    <property type="entry name" value="TRAF3-INTERACTING PROTEIN 1"/>
    <property type="match status" value="1"/>
</dbReference>
<evidence type="ECO:0000256" key="11">
    <source>
        <dbReference type="SAM" id="MobiDB-lite"/>
    </source>
</evidence>
<evidence type="ECO:0000313" key="14">
    <source>
        <dbReference type="Ensembl" id="ENSXETP00000010584"/>
    </source>
</evidence>
<dbReference type="InterPro" id="IPR018799">
    <property type="entry name" value="TRAF3IP1"/>
</dbReference>
<dbReference type="FunCoup" id="A0A803KJG1">
    <property type="interactions" value="388"/>
</dbReference>
<comment type="similarity">
    <text evidence="8">Belongs to the TRAF3IP1 family.</text>
</comment>
<dbReference type="AlphaFoldDB" id="A0A803KJG1"/>
<evidence type="ECO:0000256" key="4">
    <source>
        <dbReference type="ARBA" id="ARBA00022794"/>
    </source>
</evidence>
<dbReference type="Gene3D" id="1.10.418.50">
    <property type="entry name" value="Microtubule-binding protein MIP-T3"/>
    <property type="match status" value="1"/>
</dbReference>
<feature type="coiled-coil region" evidence="10">
    <location>
        <begin position="545"/>
        <end position="604"/>
    </location>
</feature>
<dbReference type="GO" id="GO:0070507">
    <property type="term" value="P:regulation of microtubule cytoskeleton organization"/>
    <property type="evidence" value="ECO:0007669"/>
    <property type="project" value="UniProtKB-ARBA"/>
</dbReference>
<comment type="subcellular location">
    <subcellularLocation>
        <location evidence="2">Cytoplasm</location>
        <location evidence="2">Cytoskeleton</location>
        <location evidence="2">Cilium axoneme</location>
    </subcellularLocation>
    <subcellularLocation>
        <location evidence="1">Cytoplasm</location>
        <location evidence="1">Cytoskeleton</location>
        <location evidence="1">Cilium basal body</location>
    </subcellularLocation>
</comment>
<name>A0A803KJG1_XENTR</name>
<keyword evidence="5 10" id="KW-0175">Coiled coil</keyword>
<dbReference type="FunFam" id="1.10.418.50:FF:000001">
    <property type="entry name" value="TRAF3-interacting protein 1 isoform X1"/>
    <property type="match status" value="1"/>
</dbReference>
<accession>A0A803KJG1</accession>